<proteinExistence type="predicted"/>
<accession>A0A0F6WPB6</accession>
<reference evidence="1 2" key="1">
    <citation type="submission" date="2015-04" db="EMBL/GenBank/DDBJ databases">
        <title>Complete Genome Sequence of Brevibacterium flavum ATCC 15168.</title>
        <authorList>
            <person name="Ahn J."/>
            <person name="Park G."/>
            <person name="Jeon W."/>
            <person name="Jang Y."/>
            <person name="Jang M."/>
            <person name="Lee H."/>
            <person name="Lee H."/>
        </authorList>
    </citation>
    <scope>NUCLEOTIDE SEQUENCE [LARGE SCALE GENOMIC DNA]</scope>
    <source>
        <strain evidence="1 2">ATCC 15168</strain>
    </source>
</reference>
<protein>
    <submittedName>
        <fullName evidence="1">Uncharacterized protein</fullName>
    </submittedName>
</protein>
<dbReference type="EMBL" id="CP011309">
    <property type="protein sequence ID" value="AKF26145.1"/>
    <property type="molecule type" value="Genomic_DNA"/>
</dbReference>
<sequence>MPASRAFLHPVGHKLPAVAALKGARGVDKHLPERMIGNLLVAAMTRPPLVACGAFVADDVEGSVIVDAAAVTVNEMATHYRRPR</sequence>
<evidence type="ECO:0000313" key="2">
    <source>
        <dbReference type="Proteomes" id="UP000034037"/>
    </source>
</evidence>
<dbReference type="HOGENOM" id="CLU_2521113_0_0_11"/>
<keyword evidence="2" id="KW-1185">Reference proteome</keyword>
<gene>
    <name evidence="1" type="ORF">YH66_00500</name>
</gene>
<dbReference type="Proteomes" id="UP000034037">
    <property type="component" value="Chromosome"/>
</dbReference>
<organism evidence="1 2">
    <name type="scientific">[Brevibacterium] flavum</name>
    <dbReference type="NCBI Taxonomy" id="92706"/>
    <lineage>
        <taxon>Bacteria</taxon>
        <taxon>Bacillati</taxon>
        <taxon>Actinomycetota</taxon>
        <taxon>Actinomycetes</taxon>
        <taxon>Mycobacteriales</taxon>
        <taxon>Corynebacteriaceae</taxon>
        <taxon>Corynebacterium</taxon>
    </lineage>
</organism>
<name>A0A0F6WPB6_9CORY</name>
<evidence type="ECO:0000313" key="1">
    <source>
        <dbReference type="EMBL" id="AKF26145.1"/>
    </source>
</evidence>
<dbReference type="AlphaFoldDB" id="A0A0F6WPB6"/>